<organism evidence="2 3">
    <name type="scientific">Clostridium zeae</name>
    <dbReference type="NCBI Taxonomy" id="2759022"/>
    <lineage>
        <taxon>Bacteria</taxon>
        <taxon>Bacillati</taxon>
        <taxon>Bacillota</taxon>
        <taxon>Clostridia</taxon>
        <taxon>Eubacteriales</taxon>
        <taxon>Clostridiaceae</taxon>
        <taxon>Clostridium</taxon>
    </lineage>
</organism>
<dbReference type="RefSeq" id="WP_206868323.1">
    <property type="nucleotide sequence ID" value="NZ_BMBA01000001.1"/>
</dbReference>
<name>A0ABQ1E6G3_9CLOT</name>
<evidence type="ECO:0000313" key="3">
    <source>
        <dbReference type="Proteomes" id="UP000663802"/>
    </source>
</evidence>
<dbReference type="Proteomes" id="UP000663802">
    <property type="component" value="Unassembled WGS sequence"/>
</dbReference>
<evidence type="ECO:0000256" key="1">
    <source>
        <dbReference type="SAM" id="Phobius"/>
    </source>
</evidence>
<accession>A0ABQ1E6G3</accession>
<comment type="caution">
    <text evidence="2">The sequence shown here is derived from an EMBL/GenBank/DDBJ whole genome shotgun (WGS) entry which is preliminary data.</text>
</comment>
<keyword evidence="1" id="KW-0472">Membrane</keyword>
<reference evidence="2 3" key="1">
    <citation type="journal article" date="2021" name="Int. J. Syst. Evol. Microbiol.">
        <title>Clostridium zeae sp. nov., isolated from corn silage.</title>
        <authorList>
            <person name="Kobayashi H."/>
            <person name="Tanizawa Y."/>
            <person name="Yagura M."/>
            <person name="Sakamoto M."/>
            <person name="Ohkuma M."/>
            <person name="Tohno M."/>
        </authorList>
    </citation>
    <scope>NUCLEOTIDE SEQUENCE [LARGE SCALE GENOMIC DNA]</scope>
    <source>
        <strain evidence="2 3">CSC2</strain>
    </source>
</reference>
<sequence length="130" mass="14872">MENKKVLSISIILLSLSIVFGSIFVGYSLSKSAKPQISTSPSIESNVLNLSQAAKYLDMPEAELQGIINTEKAALDQSKIFTRMMFPYFTVNDKKYFYKNEIDEWLKDVSKTHRQYDTKKRMGGSVNRLY</sequence>
<proteinExistence type="predicted"/>
<protein>
    <recommendedName>
        <fullName evidence="4">DNA-binding protein</fullName>
    </recommendedName>
</protein>
<evidence type="ECO:0000313" key="2">
    <source>
        <dbReference type="EMBL" id="GFZ30349.1"/>
    </source>
</evidence>
<feature type="transmembrane region" description="Helical" evidence="1">
    <location>
        <begin position="6"/>
        <end position="29"/>
    </location>
</feature>
<dbReference type="EMBL" id="BMBA01000001">
    <property type="protein sequence ID" value="GFZ30349.1"/>
    <property type="molecule type" value="Genomic_DNA"/>
</dbReference>
<keyword evidence="3" id="KW-1185">Reference proteome</keyword>
<keyword evidence="1" id="KW-0812">Transmembrane</keyword>
<gene>
    <name evidence="2" type="ORF">CSC2_08750</name>
</gene>
<keyword evidence="1" id="KW-1133">Transmembrane helix</keyword>
<evidence type="ECO:0008006" key="4">
    <source>
        <dbReference type="Google" id="ProtNLM"/>
    </source>
</evidence>